<accession>A0A5J9V1H5</accession>
<protein>
    <submittedName>
        <fullName evidence="1">Uncharacterized protein</fullName>
    </submittedName>
</protein>
<dbReference type="OrthoDB" id="10523766at2759"/>
<reference evidence="1 2" key="1">
    <citation type="journal article" date="2019" name="Sci. Rep.">
        <title>A high-quality genome of Eragrostis curvula grass provides insights into Poaceae evolution and supports new strategies to enhance forage quality.</title>
        <authorList>
            <person name="Carballo J."/>
            <person name="Santos B.A.C.M."/>
            <person name="Zappacosta D."/>
            <person name="Garbus I."/>
            <person name="Selva J.P."/>
            <person name="Gallo C.A."/>
            <person name="Diaz A."/>
            <person name="Albertini E."/>
            <person name="Caccamo M."/>
            <person name="Echenique V."/>
        </authorList>
    </citation>
    <scope>NUCLEOTIDE SEQUENCE [LARGE SCALE GENOMIC DNA]</scope>
    <source>
        <strain evidence="2">cv. Victoria</strain>
        <tissue evidence="1">Leaf</tissue>
    </source>
</reference>
<name>A0A5J9V1H5_9POAL</name>
<sequence>MDAGVISQLADAGLAGYASAYHHHGHGWPTIAFQQPSPLSVHYPYGGQHAPPSRGWCKPEQQDAAAAHSLQDLQQLHLGHNFFGQGSSSSTVYNGGGYHQGGLGGGGGATSFLMAPSSTIVAADQGHSSTANQGSTCSYGGGGGDEEGKLIGYDAAAMAVGDPYAAARTNGGYQFSQGSAASTVSIARANGYSANNWSSPFNGMG</sequence>
<dbReference type="Proteomes" id="UP000324897">
    <property type="component" value="Chromosome 1"/>
</dbReference>
<organism evidence="1 2">
    <name type="scientific">Eragrostis curvula</name>
    <name type="common">weeping love grass</name>
    <dbReference type="NCBI Taxonomy" id="38414"/>
    <lineage>
        <taxon>Eukaryota</taxon>
        <taxon>Viridiplantae</taxon>
        <taxon>Streptophyta</taxon>
        <taxon>Embryophyta</taxon>
        <taxon>Tracheophyta</taxon>
        <taxon>Spermatophyta</taxon>
        <taxon>Magnoliopsida</taxon>
        <taxon>Liliopsida</taxon>
        <taxon>Poales</taxon>
        <taxon>Poaceae</taxon>
        <taxon>PACMAD clade</taxon>
        <taxon>Chloridoideae</taxon>
        <taxon>Eragrostideae</taxon>
        <taxon>Eragrostidinae</taxon>
        <taxon>Eragrostis</taxon>
    </lineage>
</organism>
<comment type="caution">
    <text evidence="1">The sequence shown here is derived from an EMBL/GenBank/DDBJ whole genome shotgun (WGS) entry which is preliminary data.</text>
</comment>
<dbReference type="Gramene" id="TVU29231">
    <property type="protein sequence ID" value="TVU29231"/>
    <property type="gene ID" value="EJB05_20789"/>
</dbReference>
<keyword evidence="2" id="KW-1185">Reference proteome</keyword>
<dbReference type="AlphaFoldDB" id="A0A5J9V1H5"/>
<evidence type="ECO:0000313" key="2">
    <source>
        <dbReference type="Proteomes" id="UP000324897"/>
    </source>
</evidence>
<gene>
    <name evidence="1" type="ORF">EJB05_20789</name>
</gene>
<proteinExistence type="predicted"/>
<dbReference type="EMBL" id="RWGY01000011">
    <property type="protein sequence ID" value="TVU29231.1"/>
    <property type="molecule type" value="Genomic_DNA"/>
</dbReference>
<evidence type="ECO:0000313" key="1">
    <source>
        <dbReference type="EMBL" id="TVU29231.1"/>
    </source>
</evidence>
<feature type="non-terminal residue" evidence="1">
    <location>
        <position position="1"/>
    </location>
</feature>